<dbReference type="EMBL" id="JAAKGU010000006">
    <property type="protein sequence ID" value="NGM83668.1"/>
    <property type="molecule type" value="Genomic_DNA"/>
</dbReference>
<evidence type="ECO:0000256" key="1">
    <source>
        <dbReference type="SAM" id="SignalP"/>
    </source>
</evidence>
<dbReference type="AlphaFoldDB" id="A0A6M1PMG3"/>
<comment type="caution">
    <text evidence="3">The sequence shown here is derived from an EMBL/GenBank/DDBJ whole genome shotgun (WGS) entry which is preliminary data.</text>
</comment>
<dbReference type="SUPFAM" id="SSF55383">
    <property type="entry name" value="Copper amine oxidase, domain N"/>
    <property type="match status" value="1"/>
</dbReference>
<name>A0A6M1PMG3_9BACL</name>
<feature type="chain" id="PRO_5026845281" evidence="1">
    <location>
        <begin position="25"/>
        <end position="273"/>
    </location>
</feature>
<dbReference type="Pfam" id="PF07833">
    <property type="entry name" value="Cu_amine_oxidN1"/>
    <property type="match status" value="1"/>
</dbReference>
<evidence type="ECO:0000313" key="4">
    <source>
        <dbReference type="Proteomes" id="UP000480151"/>
    </source>
</evidence>
<reference evidence="3 4" key="1">
    <citation type="submission" date="2020-02" db="EMBL/GenBank/DDBJ databases">
        <authorList>
            <person name="Gao J."/>
            <person name="Sun J."/>
        </authorList>
    </citation>
    <scope>NUCLEOTIDE SEQUENCE [LARGE SCALE GENOMIC DNA]</scope>
    <source>
        <strain evidence="3 4">7124</strain>
    </source>
</reference>
<accession>A0A6M1PMG3</accession>
<keyword evidence="1" id="KW-0732">Signal</keyword>
<dbReference type="Proteomes" id="UP000480151">
    <property type="component" value="Unassembled WGS sequence"/>
</dbReference>
<gene>
    <name evidence="3" type="ORF">G5B47_14700</name>
</gene>
<keyword evidence="4" id="KW-1185">Reference proteome</keyword>
<evidence type="ECO:0000313" key="3">
    <source>
        <dbReference type="EMBL" id="NGM83668.1"/>
    </source>
</evidence>
<feature type="signal peptide" evidence="1">
    <location>
        <begin position="1"/>
        <end position="24"/>
    </location>
</feature>
<dbReference type="Gene3D" id="3.30.457.10">
    <property type="entry name" value="Copper amine oxidase-like, N-terminal domain"/>
    <property type="match status" value="1"/>
</dbReference>
<evidence type="ECO:0000259" key="2">
    <source>
        <dbReference type="Pfam" id="PF07833"/>
    </source>
</evidence>
<protein>
    <submittedName>
        <fullName evidence="3">Copper amine oxidase N-terminal domain-containing protein</fullName>
    </submittedName>
</protein>
<proteinExistence type="predicted"/>
<dbReference type="RefSeq" id="WP_165099426.1">
    <property type="nucleotide sequence ID" value="NZ_JAAKGU010000006.1"/>
</dbReference>
<sequence>MNKWLRILLSLLLCMAILPSAADASVDTVKIYVNGVLSTPTIPPKIIHNRIWIPVRVLSKILNQHIQWNQASKALVTTKSSKKVELRLSKGVTYLNGDPVDADLSIQNWQGKIYIPVRLLPYLFDASISWNQASRTLNILSDPTDGTVPALSSELRNKLNVLGLPEGISIVEYSLSRSGVPNDSSLPERQNLEGIALTLTVQNNRKEAVESQDLLYTVSKSLHLTPDDSGTLTDNKKSVSIQPNGRATFMISSTAYANEQIQIRLSDASDDLN</sequence>
<dbReference type="InterPro" id="IPR012854">
    <property type="entry name" value="Cu_amine_oxidase-like_N"/>
</dbReference>
<organism evidence="3 4">
    <name type="scientific">Paenibacillus apii</name>
    <dbReference type="NCBI Taxonomy" id="1850370"/>
    <lineage>
        <taxon>Bacteria</taxon>
        <taxon>Bacillati</taxon>
        <taxon>Bacillota</taxon>
        <taxon>Bacilli</taxon>
        <taxon>Bacillales</taxon>
        <taxon>Paenibacillaceae</taxon>
        <taxon>Paenibacillus</taxon>
    </lineage>
</organism>
<dbReference type="InterPro" id="IPR036582">
    <property type="entry name" value="Mao_N_sf"/>
</dbReference>
<feature type="domain" description="Copper amine oxidase-like N-terminal" evidence="2">
    <location>
        <begin position="33"/>
        <end position="139"/>
    </location>
</feature>